<proteinExistence type="predicted"/>
<organism evidence="2 3">
    <name type="scientific">Clostridium uliginosum</name>
    <dbReference type="NCBI Taxonomy" id="119641"/>
    <lineage>
        <taxon>Bacteria</taxon>
        <taxon>Bacillati</taxon>
        <taxon>Bacillota</taxon>
        <taxon>Clostridia</taxon>
        <taxon>Eubacteriales</taxon>
        <taxon>Clostridiaceae</taxon>
        <taxon>Clostridium</taxon>
    </lineage>
</organism>
<feature type="domain" description="DUF4397" evidence="1">
    <location>
        <begin position="13"/>
        <end position="125"/>
    </location>
</feature>
<dbReference type="AlphaFoldDB" id="A0A1I1RRI6"/>
<sequence>MLLFRNSLPDLMSNIRFIHAIPSAPNVDIYANGSLLYSNLAFGQVTEYMYLAPGKYNIQLYKTSTYDDPIISMSIELLPNNMITINITYQNKEIKFFTVNDTITSSNPLLSFVRFINLSPNSPLLSLMLPEGTVLFSESAYLETNEYYPISPGIYNFIVSSSDNSFSKFISNIDLQKGVFITIYIVGLMNDSPQVGYILIKDGVDKKMAIKK</sequence>
<dbReference type="EMBL" id="FOMG01000033">
    <property type="protein sequence ID" value="SFD33170.1"/>
    <property type="molecule type" value="Genomic_DNA"/>
</dbReference>
<evidence type="ECO:0000313" key="2">
    <source>
        <dbReference type="EMBL" id="SFD33170.1"/>
    </source>
</evidence>
<dbReference type="Pfam" id="PF14344">
    <property type="entry name" value="DUF4397"/>
    <property type="match status" value="1"/>
</dbReference>
<reference evidence="2 3" key="1">
    <citation type="submission" date="2016-10" db="EMBL/GenBank/DDBJ databases">
        <authorList>
            <person name="de Groot N.N."/>
        </authorList>
    </citation>
    <scope>NUCLEOTIDE SEQUENCE [LARGE SCALE GENOMIC DNA]</scope>
    <source>
        <strain evidence="2 3">DSM 12992</strain>
    </source>
</reference>
<evidence type="ECO:0000313" key="3">
    <source>
        <dbReference type="Proteomes" id="UP000199263"/>
    </source>
</evidence>
<dbReference type="OrthoDB" id="9783299at2"/>
<keyword evidence="3" id="KW-1185">Reference proteome</keyword>
<evidence type="ECO:0000259" key="1">
    <source>
        <dbReference type="Pfam" id="PF14344"/>
    </source>
</evidence>
<accession>A0A1I1RRI6</accession>
<protein>
    <recommendedName>
        <fullName evidence="1">DUF4397 domain-containing protein</fullName>
    </recommendedName>
</protein>
<dbReference type="InterPro" id="IPR025510">
    <property type="entry name" value="DUF4397"/>
</dbReference>
<dbReference type="RefSeq" id="WP_090093965.1">
    <property type="nucleotide sequence ID" value="NZ_FOMG01000033.1"/>
</dbReference>
<dbReference type="STRING" id="119641.SAMN05421842_13313"/>
<gene>
    <name evidence="2" type="ORF">SAMN05421842_13313</name>
</gene>
<name>A0A1I1RRI6_9CLOT</name>
<dbReference type="Proteomes" id="UP000199263">
    <property type="component" value="Unassembled WGS sequence"/>
</dbReference>